<reference evidence="12 13" key="1">
    <citation type="submission" date="2018-04" db="EMBL/GenBank/DDBJ databases">
        <title>Genomic Encyclopedia of Archaeal and Bacterial Type Strains, Phase II (KMG-II): from individual species to whole genera.</title>
        <authorList>
            <person name="Goeker M."/>
        </authorList>
    </citation>
    <scope>NUCLEOTIDE SEQUENCE [LARGE SCALE GENOMIC DNA]</scope>
    <source>
        <strain evidence="12 13">DSM 23382</strain>
    </source>
</reference>
<sequence length="464" mass="50794">MVTWEEFLKALEATVPQLVLSLRALTQPSGIVQLLILILATALAHYGARWARPHLENWVRAQETSMRRMRFLALVLRRLRIIVFVAIVWLAVVVMREVTWPSRSYLLLVIGNLAAVWVIISISSRIIRNPLAARTVALGCWIFAALSILDLMPQAVLLLDSMAFQVGSLRISALLILKALVTLTALLWLAGVLSRATERRMERVQDLSPSMRVLAGKFARIGLFTIAVVLGLQTIGFDLTTITVFSGAVGLGLGFGLQKVVSNLVSGVILLLDKSIKPGDVISLGETYGSITSLGARYVSVVTRDGREYLIPNEDLITNQVINWTYSDQKVRLDVPFGVSYDANPGIVRELAAKAAARVSRVEAHPAPVCHLTAFGESSVDFLLRFWIDDPGKGVVNVKGEVLLALWDALHEAGIALPYRQHDIHVRGPVELVYREPLAGSPASQGESPAPQGESRAPQGDRDE</sequence>
<feature type="domain" description="Mechanosensitive ion channel MscS C-terminal" evidence="10">
    <location>
        <begin position="334"/>
        <end position="416"/>
    </location>
</feature>
<dbReference type="SUPFAM" id="SSF50182">
    <property type="entry name" value="Sm-like ribonucleoproteins"/>
    <property type="match status" value="1"/>
</dbReference>
<evidence type="ECO:0000256" key="7">
    <source>
        <dbReference type="SAM" id="MobiDB-lite"/>
    </source>
</evidence>
<comment type="subcellular location">
    <subcellularLocation>
        <location evidence="1">Cell membrane</location>
        <topology evidence="1">Multi-pass membrane protein</topology>
    </subcellularLocation>
</comment>
<feature type="transmembrane region" description="Helical" evidence="8">
    <location>
        <begin position="171"/>
        <end position="193"/>
    </location>
</feature>
<dbReference type="Pfam" id="PF21088">
    <property type="entry name" value="MS_channel_1st"/>
    <property type="match status" value="1"/>
</dbReference>
<dbReference type="InterPro" id="IPR011014">
    <property type="entry name" value="MscS_channel_TM-2"/>
</dbReference>
<dbReference type="RefSeq" id="WP_107988515.1">
    <property type="nucleotide sequence ID" value="NZ_QAYG01000001.1"/>
</dbReference>
<keyword evidence="13" id="KW-1185">Reference proteome</keyword>
<evidence type="ECO:0000256" key="1">
    <source>
        <dbReference type="ARBA" id="ARBA00004651"/>
    </source>
</evidence>
<keyword evidence="5 8" id="KW-1133">Transmembrane helix</keyword>
<organism evidence="12 13">
    <name type="scientific">Breoghania corrubedonensis</name>
    <dbReference type="NCBI Taxonomy" id="665038"/>
    <lineage>
        <taxon>Bacteria</taxon>
        <taxon>Pseudomonadati</taxon>
        <taxon>Pseudomonadota</taxon>
        <taxon>Alphaproteobacteria</taxon>
        <taxon>Hyphomicrobiales</taxon>
        <taxon>Stappiaceae</taxon>
        <taxon>Breoghania</taxon>
    </lineage>
</organism>
<feature type="transmembrane region" description="Helical" evidence="8">
    <location>
        <begin position="104"/>
        <end position="124"/>
    </location>
</feature>
<dbReference type="Proteomes" id="UP000244081">
    <property type="component" value="Unassembled WGS sequence"/>
</dbReference>
<evidence type="ECO:0000313" key="13">
    <source>
        <dbReference type="Proteomes" id="UP000244081"/>
    </source>
</evidence>
<dbReference type="InterPro" id="IPR052702">
    <property type="entry name" value="MscS-like_channel"/>
</dbReference>
<feature type="region of interest" description="Disordered" evidence="7">
    <location>
        <begin position="437"/>
        <end position="464"/>
    </location>
</feature>
<dbReference type="EMBL" id="QAYG01000001">
    <property type="protein sequence ID" value="PTW63029.1"/>
    <property type="molecule type" value="Genomic_DNA"/>
</dbReference>
<evidence type="ECO:0000259" key="10">
    <source>
        <dbReference type="Pfam" id="PF21082"/>
    </source>
</evidence>
<proteinExistence type="inferred from homology"/>
<dbReference type="InterPro" id="IPR011066">
    <property type="entry name" value="MscS_channel_C_sf"/>
</dbReference>
<comment type="similarity">
    <text evidence="2">Belongs to the MscS (TC 1.A.23) family.</text>
</comment>
<dbReference type="OrthoDB" id="9799209at2"/>
<dbReference type="InterPro" id="IPR023408">
    <property type="entry name" value="MscS_beta-dom_sf"/>
</dbReference>
<keyword evidence="3" id="KW-1003">Cell membrane</keyword>
<dbReference type="GO" id="GO:0008381">
    <property type="term" value="F:mechanosensitive monoatomic ion channel activity"/>
    <property type="evidence" value="ECO:0007669"/>
    <property type="project" value="UniProtKB-ARBA"/>
</dbReference>
<evidence type="ECO:0000256" key="3">
    <source>
        <dbReference type="ARBA" id="ARBA00022475"/>
    </source>
</evidence>
<feature type="transmembrane region" description="Helical" evidence="8">
    <location>
        <begin position="214"/>
        <end position="233"/>
    </location>
</feature>
<dbReference type="Gene3D" id="2.30.30.60">
    <property type="match status" value="1"/>
</dbReference>
<evidence type="ECO:0000313" key="12">
    <source>
        <dbReference type="EMBL" id="PTW63029.1"/>
    </source>
</evidence>
<protein>
    <submittedName>
        <fullName evidence="12">Mechanosensitive ion channel-like protein</fullName>
    </submittedName>
</protein>
<dbReference type="PANTHER" id="PTHR30347">
    <property type="entry name" value="POTASSIUM CHANNEL RELATED"/>
    <property type="match status" value="1"/>
</dbReference>
<accession>A0A2T5VH02</accession>
<dbReference type="PANTHER" id="PTHR30347:SF1">
    <property type="entry name" value="MECHANOSENSITIVE CHANNEL MSCK"/>
    <property type="match status" value="1"/>
</dbReference>
<dbReference type="InterPro" id="IPR010920">
    <property type="entry name" value="LSM_dom_sf"/>
</dbReference>
<feature type="domain" description="Mechanosensitive ion channel transmembrane helices 2/3" evidence="11">
    <location>
        <begin position="219"/>
        <end position="258"/>
    </location>
</feature>
<dbReference type="Pfam" id="PF00924">
    <property type="entry name" value="MS_channel_2nd"/>
    <property type="match status" value="1"/>
</dbReference>
<evidence type="ECO:0000259" key="9">
    <source>
        <dbReference type="Pfam" id="PF00924"/>
    </source>
</evidence>
<dbReference type="AlphaFoldDB" id="A0A2T5VH02"/>
<dbReference type="Pfam" id="PF21082">
    <property type="entry name" value="MS_channel_3rd"/>
    <property type="match status" value="1"/>
</dbReference>
<evidence type="ECO:0000256" key="8">
    <source>
        <dbReference type="SAM" id="Phobius"/>
    </source>
</evidence>
<dbReference type="Gene3D" id="3.30.70.100">
    <property type="match status" value="1"/>
</dbReference>
<keyword evidence="6 8" id="KW-0472">Membrane</keyword>
<evidence type="ECO:0000256" key="5">
    <source>
        <dbReference type="ARBA" id="ARBA00022989"/>
    </source>
</evidence>
<gene>
    <name evidence="12" type="ORF">C8N35_1011078</name>
</gene>
<comment type="caution">
    <text evidence="12">The sequence shown here is derived from an EMBL/GenBank/DDBJ whole genome shotgun (WGS) entry which is preliminary data.</text>
</comment>
<keyword evidence="4 8" id="KW-0812">Transmembrane</keyword>
<evidence type="ECO:0000256" key="6">
    <source>
        <dbReference type="ARBA" id="ARBA00023136"/>
    </source>
</evidence>
<feature type="transmembrane region" description="Helical" evidence="8">
    <location>
        <begin position="136"/>
        <end position="159"/>
    </location>
</feature>
<name>A0A2T5VH02_9HYPH</name>
<dbReference type="InterPro" id="IPR049142">
    <property type="entry name" value="MS_channel_1st"/>
</dbReference>
<dbReference type="SUPFAM" id="SSF82861">
    <property type="entry name" value="Mechanosensitive channel protein MscS (YggB), transmembrane region"/>
    <property type="match status" value="1"/>
</dbReference>
<feature type="domain" description="Mechanosensitive ion channel MscS" evidence="9">
    <location>
        <begin position="260"/>
        <end position="325"/>
    </location>
</feature>
<evidence type="ECO:0000259" key="11">
    <source>
        <dbReference type="Pfam" id="PF21088"/>
    </source>
</evidence>
<dbReference type="GO" id="GO:0005886">
    <property type="term" value="C:plasma membrane"/>
    <property type="evidence" value="ECO:0007669"/>
    <property type="project" value="UniProtKB-SubCell"/>
</dbReference>
<feature type="transmembrane region" description="Helical" evidence="8">
    <location>
        <begin position="30"/>
        <end position="48"/>
    </location>
</feature>
<evidence type="ECO:0000256" key="4">
    <source>
        <dbReference type="ARBA" id="ARBA00022692"/>
    </source>
</evidence>
<dbReference type="SUPFAM" id="SSF82689">
    <property type="entry name" value="Mechanosensitive channel protein MscS (YggB), C-terminal domain"/>
    <property type="match status" value="1"/>
</dbReference>
<dbReference type="InterPro" id="IPR049278">
    <property type="entry name" value="MS_channel_C"/>
</dbReference>
<dbReference type="InterPro" id="IPR006685">
    <property type="entry name" value="MscS_channel_2nd"/>
</dbReference>
<evidence type="ECO:0000256" key="2">
    <source>
        <dbReference type="ARBA" id="ARBA00008017"/>
    </source>
</evidence>
<dbReference type="Gene3D" id="1.10.287.1260">
    <property type="match status" value="1"/>
</dbReference>
<feature type="transmembrane region" description="Helical" evidence="8">
    <location>
        <begin position="69"/>
        <end position="92"/>
    </location>
</feature>